<dbReference type="Gene3D" id="1.10.10.10">
    <property type="entry name" value="Winged helix-like DNA-binding domain superfamily/Winged helix DNA-binding domain"/>
    <property type="match status" value="2"/>
</dbReference>
<feature type="domain" description="DEP" evidence="1">
    <location>
        <begin position="27"/>
        <end position="110"/>
    </location>
</feature>
<dbReference type="Proteomes" id="UP000008144">
    <property type="component" value="Chromosome 1"/>
</dbReference>
<dbReference type="HOGENOM" id="CLU_1083858_0_0_1"/>
<evidence type="ECO:0000313" key="2">
    <source>
        <dbReference type="Ensembl" id="ENSCINP00000033273.1"/>
    </source>
</evidence>
<dbReference type="STRING" id="7719.ENSCINP00000033273"/>
<dbReference type="GeneTree" id="ENSGT00660000097130"/>
<evidence type="ECO:0000259" key="1">
    <source>
        <dbReference type="PROSITE" id="PS50186"/>
    </source>
</evidence>
<reference evidence="3" key="1">
    <citation type="journal article" date="2002" name="Science">
        <title>The draft genome of Ciona intestinalis: insights into chordate and vertebrate origins.</title>
        <authorList>
            <person name="Dehal P."/>
            <person name="Satou Y."/>
            <person name="Campbell R.K."/>
            <person name="Chapman J."/>
            <person name="Degnan B."/>
            <person name="De Tomaso A."/>
            <person name="Davidson B."/>
            <person name="Di Gregorio A."/>
            <person name="Gelpke M."/>
            <person name="Goodstein D.M."/>
            <person name="Harafuji N."/>
            <person name="Hastings K.E."/>
            <person name="Ho I."/>
            <person name="Hotta K."/>
            <person name="Huang W."/>
            <person name="Kawashima T."/>
            <person name="Lemaire P."/>
            <person name="Martinez D."/>
            <person name="Meinertzhagen I.A."/>
            <person name="Necula S."/>
            <person name="Nonaka M."/>
            <person name="Putnam N."/>
            <person name="Rash S."/>
            <person name="Saiga H."/>
            <person name="Satake M."/>
            <person name="Terry A."/>
            <person name="Yamada L."/>
            <person name="Wang H.G."/>
            <person name="Awazu S."/>
            <person name="Azumi K."/>
            <person name="Boore J."/>
            <person name="Branno M."/>
            <person name="Chin-Bow S."/>
            <person name="DeSantis R."/>
            <person name="Doyle S."/>
            <person name="Francino P."/>
            <person name="Keys D.N."/>
            <person name="Haga S."/>
            <person name="Hayashi H."/>
            <person name="Hino K."/>
            <person name="Imai K.S."/>
            <person name="Inaba K."/>
            <person name="Kano S."/>
            <person name="Kobayashi K."/>
            <person name="Kobayashi M."/>
            <person name="Lee B.I."/>
            <person name="Makabe K.W."/>
            <person name="Manohar C."/>
            <person name="Matassi G."/>
            <person name="Medina M."/>
            <person name="Mochizuki Y."/>
            <person name="Mount S."/>
            <person name="Morishita T."/>
            <person name="Miura S."/>
            <person name="Nakayama A."/>
            <person name="Nishizaka S."/>
            <person name="Nomoto H."/>
            <person name="Ohta F."/>
            <person name="Oishi K."/>
            <person name="Rigoutsos I."/>
            <person name="Sano M."/>
            <person name="Sasaki A."/>
            <person name="Sasakura Y."/>
            <person name="Shoguchi E."/>
            <person name="Shin-i T."/>
            <person name="Spagnuolo A."/>
            <person name="Stainier D."/>
            <person name="Suzuki M.M."/>
            <person name="Tassy O."/>
            <person name="Takatori N."/>
            <person name="Tokuoka M."/>
            <person name="Yagi K."/>
            <person name="Yoshizaki F."/>
            <person name="Wada S."/>
            <person name="Zhang C."/>
            <person name="Hyatt P.D."/>
            <person name="Larimer F."/>
            <person name="Detter C."/>
            <person name="Doggett N."/>
            <person name="Glavina T."/>
            <person name="Hawkins T."/>
            <person name="Richardson P."/>
            <person name="Lucas S."/>
            <person name="Kohara Y."/>
            <person name="Levine M."/>
            <person name="Satoh N."/>
            <person name="Rokhsar D.S."/>
        </authorList>
    </citation>
    <scope>NUCLEOTIDE SEQUENCE [LARGE SCALE GENOMIC DNA]</scope>
</reference>
<dbReference type="Ensembl" id="ENSCINT00000035343.1">
    <property type="protein sequence ID" value="ENSCINP00000033273.1"/>
    <property type="gene ID" value="ENSCING00000020420.1"/>
</dbReference>
<sequence>MELHNLDLIIFSETIRHEMQQCKPPMIRHRRPLIKGYADVFVGTEAILWAIKTLSTHEDKPENDSPATSTNITESQAITLFQKLMDAGLLRNVQTFQGFKNDRSLYRFSCDDDNADETVSSVALGFRIYKGAICNNCQLFQKVFKFGKLFTSQGMKSSDITAWLVDTGYAENQEAAVTLCRHLHKQGIIEPVDHENMLFEAGGSFYVFTVDYSRPPIPIHKFLSSGISYSNVETAQRNARIHLRQTSDQLMDLSMYS</sequence>
<dbReference type="GO" id="GO:0035556">
    <property type="term" value="P:intracellular signal transduction"/>
    <property type="evidence" value="ECO:0007669"/>
    <property type="project" value="InterPro"/>
</dbReference>
<dbReference type="AlphaFoldDB" id="H2XUD9"/>
<keyword evidence="3" id="KW-1185">Reference proteome</keyword>
<proteinExistence type="predicted"/>
<dbReference type="CDD" id="cd04371">
    <property type="entry name" value="DEP"/>
    <property type="match status" value="2"/>
</dbReference>
<reference evidence="2" key="4">
    <citation type="submission" date="2025-09" db="UniProtKB">
        <authorList>
            <consortium name="Ensembl"/>
        </authorList>
    </citation>
    <scope>IDENTIFICATION</scope>
</reference>
<dbReference type="InterPro" id="IPR036388">
    <property type="entry name" value="WH-like_DNA-bd_sf"/>
</dbReference>
<feature type="domain" description="DEP" evidence="1">
    <location>
        <begin position="157"/>
        <end position="210"/>
    </location>
</feature>
<dbReference type="InParanoid" id="H2XUD9"/>
<dbReference type="EMBL" id="EAAA01000187">
    <property type="status" value="NOT_ANNOTATED_CDS"/>
    <property type="molecule type" value="Genomic_DNA"/>
</dbReference>
<dbReference type="InterPro" id="IPR000591">
    <property type="entry name" value="DEP_dom"/>
</dbReference>
<name>H2XUD9_CIOIN</name>
<dbReference type="PANTHER" id="PTHR16206:SF4">
    <property type="entry name" value="PROTEIN LET-99"/>
    <property type="match status" value="1"/>
</dbReference>
<dbReference type="PROSITE" id="PS50186">
    <property type="entry name" value="DEP"/>
    <property type="match status" value="2"/>
</dbReference>
<dbReference type="Pfam" id="PF00610">
    <property type="entry name" value="DEP"/>
    <property type="match status" value="1"/>
</dbReference>
<accession>H2XUD9</accession>
<organism evidence="2 3">
    <name type="scientific">Ciona intestinalis</name>
    <name type="common">Transparent sea squirt</name>
    <name type="synonym">Ascidia intestinalis</name>
    <dbReference type="NCBI Taxonomy" id="7719"/>
    <lineage>
        <taxon>Eukaryota</taxon>
        <taxon>Metazoa</taxon>
        <taxon>Chordata</taxon>
        <taxon>Tunicata</taxon>
        <taxon>Ascidiacea</taxon>
        <taxon>Phlebobranchia</taxon>
        <taxon>Cionidae</taxon>
        <taxon>Ciona</taxon>
    </lineage>
</organism>
<reference evidence="2" key="2">
    <citation type="journal article" date="2008" name="Genome Biol.">
        <title>Improved genome assembly and evidence-based global gene model set for the chordate Ciona intestinalis: new insight into intron and operon populations.</title>
        <authorList>
            <person name="Satou Y."/>
            <person name="Mineta K."/>
            <person name="Ogasawara M."/>
            <person name="Sasakura Y."/>
            <person name="Shoguchi E."/>
            <person name="Ueno K."/>
            <person name="Yamada L."/>
            <person name="Matsumoto J."/>
            <person name="Wasserscheid J."/>
            <person name="Dewar K."/>
            <person name="Wiley G.B."/>
            <person name="Macmil S.L."/>
            <person name="Roe B.A."/>
            <person name="Zeller R.W."/>
            <person name="Hastings K.E."/>
            <person name="Lemaire P."/>
            <person name="Lindquist E."/>
            <person name="Endo T."/>
            <person name="Hotta K."/>
            <person name="Inaba K."/>
        </authorList>
    </citation>
    <scope>NUCLEOTIDE SEQUENCE [LARGE SCALE GENOMIC DNA]</scope>
    <source>
        <strain evidence="2">wild type</strain>
    </source>
</reference>
<protein>
    <recommendedName>
        <fullName evidence="1">DEP domain-containing protein</fullName>
    </recommendedName>
</protein>
<dbReference type="SUPFAM" id="SSF46785">
    <property type="entry name" value="Winged helix' DNA-binding domain"/>
    <property type="match status" value="2"/>
</dbReference>
<dbReference type="SMART" id="SM00049">
    <property type="entry name" value="DEP"/>
    <property type="match status" value="2"/>
</dbReference>
<dbReference type="PANTHER" id="PTHR16206">
    <property type="entry name" value="DEP DOMAIN-CONTAINING"/>
    <property type="match status" value="1"/>
</dbReference>
<reference evidence="2" key="3">
    <citation type="submission" date="2025-08" db="UniProtKB">
        <authorList>
            <consortium name="Ensembl"/>
        </authorList>
    </citation>
    <scope>IDENTIFICATION</scope>
</reference>
<dbReference type="InterPro" id="IPR036390">
    <property type="entry name" value="WH_DNA-bd_sf"/>
</dbReference>
<evidence type="ECO:0000313" key="3">
    <source>
        <dbReference type="Proteomes" id="UP000008144"/>
    </source>
</evidence>